<dbReference type="InterPro" id="IPR036890">
    <property type="entry name" value="HATPase_C_sf"/>
</dbReference>
<evidence type="ECO:0000313" key="9">
    <source>
        <dbReference type="Proteomes" id="UP001519887"/>
    </source>
</evidence>
<dbReference type="InterPro" id="IPR010559">
    <property type="entry name" value="Sig_transdc_His_kin_internal"/>
</dbReference>
<keyword evidence="4" id="KW-0808">Transferase</keyword>
<comment type="caution">
    <text evidence="8">The sequence shown here is derived from an EMBL/GenBank/DDBJ whole genome shotgun (WGS) entry which is preliminary data.</text>
</comment>
<feature type="domain" description="HAMP" evidence="7">
    <location>
        <begin position="288"/>
        <end position="340"/>
    </location>
</feature>
<evidence type="ECO:0000259" key="7">
    <source>
        <dbReference type="PROSITE" id="PS50885"/>
    </source>
</evidence>
<dbReference type="Gene3D" id="6.10.340.10">
    <property type="match status" value="1"/>
</dbReference>
<dbReference type="Pfam" id="PF00672">
    <property type="entry name" value="HAMP"/>
    <property type="match status" value="1"/>
</dbReference>
<evidence type="ECO:0000256" key="5">
    <source>
        <dbReference type="ARBA" id="ARBA00023136"/>
    </source>
</evidence>
<dbReference type="PANTHER" id="PTHR34220">
    <property type="entry name" value="SENSOR HISTIDINE KINASE YPDA"/>
    <property type="match status" value="1"/>
</dbReference>
<comment type="subcellular location">
    <subcellularLocation>
        <location evidence="1">Cell membrane</location>
        <topology evidence="1">Multi-pass membrane protein</topology>
    </subcellularLocation>
</comment>
<keyword evidence="5 6" id="KW-0472">Membrane</keyword>
<evidence type="ECO:0000256" key="1">
    <source>
        <dbReference type="ARBA" id="ARBA00004651"/>
    </source>
</evidence>
<sequence length="578" mass="66137">MLPVVAFLVINNWYAKNIVRDKVSETYQNTLNIFVSQTDRSLLEVDDYLKKLAVLDSDAGLLMSFPYGSDNYVLTKIRILNKLNRDIGFYKPIDTVFLFHESDIIFSTSGPYTSTQQVLKNNTARIVAMQKPGEVSQWMLWEDDLVPGRDFLVKVFQVTDGLYVGAIINIADLLDLLSIQWDHGDIGESAIYRRNGTQLAKSLANPNPKVPLNDMMLLSKPYQIIKNKVDGQKYMVIERSSKVADMTISIIIPESYMLQGLPYFQKAAYIMAFGFILVLVLYLLFIRQMIFNPLHQLIKGMKKLSLGILDVRLHTNETIEFVFLANTFNNMAQQIKLLKIGMYEEQIRAQRMELKQLQAQINPHFYMNSLNIIYNFAALKDYDSVKKMSLHLADYFRFIMRINQDSIRLEEELKHIESYIEIQKFRFPNKLYCSYDIPERLKSVTLPALSLQPFVENAIIHGFVNRKEPFFIQLTGCIVFDGGNRFVSIVVEDNGVGFPDDVLEQLNGDGVLPQAETSRLGILNVIQRLKLRYHGEADIAFDNMSASGGAAVRIRLPLQAMDSEAEHEEDDDVQSVGR</sequence>
<dbReference type="Pfam" id="PF06580">
    <property type="entry name" value="His_kinase"/>
    <property type="match status" value="1"/>
</dbReference>
<evidence type="ECO:0000256" key="4">
    <source>
        <dbReference type="ARBA" id="ARBA00022679"/>
    </source>
</evidence>
<reference evidence="8 9" key="1">
    <citation type="submission" date="2021-07" db="EMBL/GenBank/DDBJ databases">
        <title>Paenibacillus radiodurans sp. nov., isolated from the southeastern edge of Tengger Desert.</title>
        <authorList>
            <person name="Zhang G."/>
        </authorList>
    </citation>
    <scope>NUCLEOTIDE SEQUENCE [LARGE SCALE GENOMIC DNA]</scope>
    <source>
        <strain evidence="8 9">CCM 7311</strain>
    </source>
</reference>
<evidence type="ECO:0000256" key="6">
    <source>
        <dbReference type="SAM" id="Phobius"/>
    </source>
</evidence>
<keyword evidence="6" id="KW-0812">Transmembrane</keyword>
<keyword evidence="6" id="KW-1133">Transmembrane helix</keyword>
<keyword evidence="8" id="KW-0418">Kinase</keyword>
<dbReference type="EMBL" id="JAHZIK010000049">
    <property type="protein sequence ID" value="MBW7453183.1"/>
    <property type="molecule type" value="Genomic_DNA"/>
</dbReference>
<dbReference type="PROSITE" id="PS50885">
    <property type="entry name" value="HAMP"/>
    <property type="match status" value="1"/>
</dbReference>
<keyword evidence="2" id="KW-1003">Cell membrane</keyword>
<dbReference type="SUPFAM" id="SSF55874">
    <property type="entry name" value="ATPase domain of HSP90 chaperone/DNA topoisomerase II/histidine kinase"/>
    <property type="match status" value="1"/>
</dbReference>
<dbReference type="CDD" id="cd06225">
    <property type="entry name" value="HAMP"/>
    <property type="match status" value="1"/>
</dbReference>
<dbReference type="Gene3D" id="3.30.565.10">
    <property type="entry name" value="Histidine kinase-like ATPase, C-terminal domain"/>
    <property type="match status" value="1"/>
</dbReference>
<organism evidence="8 9">
    <name type="scientific">Paenibacillus sepulcri</name>
    <dbReference type="NCBI Taxonomy" id="359917"/>
    <lineage>
        <taxon>Bacteria</taxon>
        <taxon>Bacillati</taxon>
        <taxon>Bacillota</taxon>
        <taxon>Bacilli</taxon>
        <taxon>Bacillales</taxon>
        <taxon>Paenibacillaceae</taxon>
        <taxon>Paenibacillus</taxon>
    </lineage>
</organism>
<keyword evidence="9" id="KW-1185">Reference proteome</keyword>
<proteinExistence type="predicted"/>
<name>A0ABS7BX14_9BACL</name>
<evidence type="ECO:0000313" key="8">
    <source>
        <dbReference type="EMBL" id="MBW7453183.1"/>
    </source>
</evidence>
<evidence type="ECO:0000256" key="3">
    <source>
        <dbReference type="ARBA" id="ARBA00022553"/>
    </source>
</evidence>
<accession>A0ABS7BX14</accession>
<feature type="transmembrane region" description="Helical" evidence="6">
    <location>
        <begin position="267"/>
        <end position="286"/>
    </location>
</feature>
<gene>
    <name evidence="8" type="ORF">K0U00_03930</name>
</gene>
<keyword evidence="3" id="KW-0597">Phosphoprotein</keyword>
<dbReference type="GO" id="GO:0016301">
    <property type="term" value="F:kinase activity"/>
    <property type="evidence" value="ECO:0007669"/>
    <property type="project" value="UniProtKB-KW"/>
</dbReference>
<dbReference type="InterPro" id="IPR050640">
    <property type="entry name" value="Bact_2-comp_sensor_kinase"/>
</dbReference>
<dbReference type="Proteomes" id="UP001519887">
    <property type="component" value="Unassembled WGS sequence"/>
</dbReference>
<evidence type="ECO:0000256" key="2">
    <source>
        <dbReference type="ARBA" id="ARBA00022475"/>
    </source>
</evidence>
<dbReference type="InterPro" id="IPR003660">
    <property type="entry name" value="HAMP_dom"/>
</dbReference>
<protein>
    <submittedName>
        <fullName evidence="8">Histidine kinase</fullName>
    </submittedName>
</protein>
<dbReference type="PANTHER" id="PTHR34220:SF7">
    <property type="entry name" value="SENSOR HISTIDINE KINASE YPDA"/>
    <property type="match status" value="1"/>
</dbReference>